<dbReference type="AlphaFoldDB" id="A0A656HBU5"/>
<evidence type="ECO:0000259" key="1">
    <source>
        <dbReference type="Pfam" id="PF09899"/>
    </source>
</evidence>
<dbReference type="EMBL" id="JH651384">
    <property type="protein sequence ID" value="EIJ32866.1"/>
    <property type="molecule type" value="Genomic_DNA"/>
</dbReference>
<dbReference type="InterPro" id="IPR018667">
    <property type="entry name" value="DUF2126"/>
</dbReference>
<evidence type="ECO:0000313" key="2">
    <source>
        <dbReference type="EMBL" id="EIJ32866.1"/>
    </source>
</evidence>
<feature type="domain" description="DUF2126" evidence="1">
    <location>
        <begin position="11"/>
        <end position="133"/>
    </location>
</feature>
<name>A0A656HBU5_THINJ</name>
<keyword evidence="3" id="KW-1185">Reference proteome</keyword>
<feature type="domain" description="DUF2126" evidence="1">
    <location>
        <begin position="216"/>
        <end position="684"/>
    </location>
</feature>
<protein>
    <recommendedName>
        <fullName evidence="1">DUF2126 domain-containing protein</fullName>
    </recommendedName>
</protein>
<dbReference type="Pfam" id="PF09899">
    <property type="entry name" value="DUF2126"/>
    <property type="match status" value="2"/>
</dbReference>
<evidence type="ECO:0000313" key="3">
    <source>
        <dbReference type="Proteomes" id="UP000005317"/>
    </source>
</evidence>
<organism evidence="2 3">
    <name type="scientific">Thiothrix nivea (strain ATCC 35100 / DSM 5205 / JP2)</name>
    <dbReference type="NCBI Taxonomy" id="870187"/>
    <lineage>
        <taxon>Bacteria</taxon>
        <taxon>Pseudomonadati</taxon>
        <taxon>Pseudomonadota</taxon>
        <taxon>Gammaproteobacteria</taxon>
        <taxon>Thiotrichales</taxon>
        <taxon>Thiotrichaceae</taxon>
        <taxon>Thiothrix</taxon>
    </lineage>
</organism>
<dbReference type="Proteomes" id="UP000005317">
    <property type="component" value="Unassembled WGS sequence"/>
</dbReference>
<reference evidence="3" key="1">
    <citation type="journal article" date="2011" name="Stand. Genomic Sci.">
        <title>Genome sequence of the filamentous, gliding Thiothrix nivea neotype strain (JP2(T)).</title>
        <authorList>
            <person name="Lapidus A."/>
            <person name="Nolan M."/>
            <person name="Lucas S."/>
            <person name="Glavina Del Rio T."/>
            <person name="Tice H."/>
            <person name="Cheng J.F."/>
            <person name="Tapia R."/>
            <person name="Han C."/>
            <person name="Goodwin L."/>
            <person name="Pitluck S."/>
            <person name="Liolios K."/>
            <person name="Pagani I."/>
            <person name="Ivanova N."/>
            <person name="Huntemann M."/>
            <person name="Mavromatis K."/>
            <person name="Mikhailova N."/>
            <person name="Pati A."/>
            <person name="Chen A."/>
            <person name="Palaniappan K."/>
            <person name="Land M."/>
            <person name="Brambilla E.M."/>
            <person name="Rohde M."/>
            <person name="Abt B."/>
            <person name="Verbarg S."/>
            <person name="Goker M."/>
            <person name="Bristow J."/>
            <person name="Eisen J.A."/>
            <person name="Markowitz V."/>
            <person name="Hugenholtz P."/>
            <person name="Kyrpides N.C."/>
            <person name="Klenk H.P."/>
            <person name="Woyke T."/>
        </authorList>
    </citation>
    <scope>NUCLEOTIDE SEQUENCE [LARGE SCALE GENOMIC DNA]</scope>
    <source>
        <strain evidence="3">ATCC 35100 / DSM 5205 / JP2</strain>
    </source>
</reference>
<proteinExistence type="predicted"/>
<sequence>MEATEFKHILKAQDEQVCATGVDVWVGMEPTFTQRFAETPEWLNTALGPEKPDYADRLLREVCLRQPGGVVLRTLGRQYGGEDMPRWSFGYYQARQQQFRWDGPPDPLLAPLPEEAAPQVDSEAFWRALNTALLQTGWQSSAFTLEQALPYRVLFRCDGKAAQANVLSKPELTRASVHAQKIPLDGLLDPLAQEGDFLLCLDALPPDAAHPNPSGILIELPALPSVAVFVQLLQAITRAARETAVPSVLMQGFPPPVDASVAWTTITPDPAVIEINQAPEPDAEHFYARCELFYSAARDVGLHPYRLHYNGVVSDSGGGGQFTLGGTEPMGSPFIRYPQLLPRLIRYLNAHPALSYWFAPPSIGSSSQSPRVDENLRESFNELAIALEQLERLENPSAEFIWRSLSPFLVDPSGNPHRSELNIEKLWNPYLPGRGCLGLVEFRAFRMSRSPECAAAIAVLLRSILAMLSTDDKVMALLDHGADLHDKYALPFYMQKDLQAVFADLAQAHLPLHEEIQNLLLQEPVRFLGKAVFHGCYLELHQALEFWPLVGDVASQERGGSRLIDASTTRLQITLGMETHNPIQIEGWEVWVDGYRVPMQVEQDAYGLVKVTGVRYRHFQPMIGLHPGIAARNTVGFVLRHKGLDEALEVTYHEWQPQGLPYPGLPADMEEATQRRNERFICQVVPCDAGIHPKLPPDSAVSAYCLDLRRLSDSLP</sequence>
<dbReference type="RefSeq" id="WP_002706830.1">
    <property type="nucleotide sequence ID" value="NZ_JH651384.1"/>
</dbReference>
<accession>A0A656HBU5</accession>
<gene>
    <name evidence="2" type="ORF">Thini_0203</name>
</gene>